<gene>
    <name evidence="2" type="ORF">CLV34_3045</name>
</gene>
<dbReference type="InterPro" id="IPR041129">
    <property type="entry name" value="CdiI_2"/>
</dbReference>
<evidence type="ECO:0000259" key="1">
    <source>
        <dbReference type="Pfam" id="PF18593"/>
    </source>
</evidence>
<dbReference type="OrthoDB" id="4827963at2"/>
<keyword evidence="3" id="KW-1185">Reference proteome</keyword>
<dbReference type="Pfam" id="PF18593">
    <property type="entry name" value="CdiI_2"/>
    <property type="match status" value="1"/>
</dbReference>
<evidence type="ECO:0000313" key="2">
    <source>
        <dbReference type="EMBL" id="PJI85528.1"/>
    </source>
</evidence>
<dbReference type="EMBL" id="PGTZ01000012">
    <property type="protein sequence ID" value="PJI85528.1"/>
    <property type="molecule type" value="Genomic_DNA"/>
</dbReference>
<sequence length="92" mass="10710">MGRLGYLGQNYFHQDWDLWGPTPTNVLERFRRQETESLVEATRDEVASILSSHPDGEALEALWDGTGAAWDPVLARWGTYREWFEEIRRVLS</sequence>
<dbReference type="AlphaFoldDB" id="A0A2M8W3M7"/>
<organism evidence="2 3">
    <name type="scientific">Luteimicrobium subarcticum</name>
    <dbReference type="NCBI Taxonomy" id="620910"/>
    <lineage>
        <taxon>Bacteria</taxon>
        <taxon>Bacillati</taxon>
        <taxon>Actinomycetota</taxon>
        <taxon>Actinomycetes</taxon>
        <taxon>Micrococcales</taxon>
        <taxon>Luteimicrobium</taxon>
    </lineage>
</organism>
<evidence type="ECO:0000313" key="3">
    <source>
        <dbReference type="Proteomes" id="UP000231586"/>
    </source>
</evidence>
<protein>
    <recommendedName>
        <fullName evidence="1">CdiI immunity protein domain-containing protein</fullName>
    </recommendedName>
</protein>
<dbReference type="RefSeq" id="WP_157803878.1">
    <property type="nucleotide sequence ID" value="NZ_PGTZ01000012.1"/>
</dbReference>
<reference evidence="2 3" key="1">
    <citation type="submission" date="2017-11" db="EMBL/GenBank/DDBJ databases">
        <title>Genomic Encyclopedia of Archaeal and Bacterial Type Strains, Phase II (KMG-II): From Individual Species to Whole Genera.</title>
        <authorList>
            <person name="Goeker M."/>
        </authorList>
    </citation>
    <scope>NUCLEOTIDE SEQUENCE [LARGE SCALE GENOMIC DNA]</scope>
    <source>
        <strain evidence="2 3">DSM 22413</strain>
    </source>
</reference>
<accession>A0A2M8W3M7</accession>
<proteinExistence type="predicted"/>
<dbReference type="Proteomes" id="UP000231586">
    <property type="component" value="Unassembled WGS sequence"/>
</dbReference>
<comment type="caution">
    <text evidence="2">The sequence shown here is derived from an EMBL/GenBank/DDBJ whole genome shotgun (WGS) entry which is preliminary data.</text>
</comment>
<feature type="domain" description="CdiI immunity protein" evidence="1">
    <location>
        <begin position="4"/>
        <end position="89"/>
    </location>
</feature>
<name>A0A2M8W3M7_9MICO</name>